<organism evidence="1 2">
    <name type="scientific">Panagrolaimus sp. PS1159</name>
    <dbReference type="NCBI Taxonomy" id="55785"/>
    <lineage>
        <taxon>Eukaryota</taxon>
        <taxon>Metazoa</taxon>
        <taxon>Ecdysozoa</taxon>
        <taxon>Nematoda</taxon>
        <taxon>Chromadorea</taxon>
        <taxon>Rhabditida</taxon>
        <taxon>Tylenchina</taxon>
        <taxon>Panagrolaimomorpha</taxon>
        <taxon>Panagrolaimoidea</taxon>
        <taxon>Panagrolaimidae</taxon>
        <taxon>Panagrolaimus</taxon>
    </lineage>
</organism>
<evidence type="ECO:0000313" key="1">
    <source>
        <dbReference type="Proteomes" id="UP000887580"/>
    </source>
</evidence>
<reference evidence="2" key="1">
    <citation type="submission" date="2022-11" db="UniProtKB">
        <authorList>
            <consortium name="WormBaseParasite"/>
        </authorList>
    </citation>
    <scope>IDENTIFICATION</scope>
</reference>
<accession>A0AC35EYX5</accession>
<protein>
    <submittedName>
        <fullName evidence="2">Acid phosphatase</fullName>
    </submittedName>
</protein>
<evidence type="ECO:0000313" key="2">
    <source>
        <dbReference type="WBParaSite" id="PS1159_v2.g1212.t1"/>
    </source>
</evidence>
<dbReference type="WBParaSite" id="PS1159_v2.g1212.t1">
    <property type="protein sequence ID" value="PS1159_v2.g1212.t1"/>
    <property type="gene ID" value="PS1159_v2.g1212"/>
</dbReference>
<name>A0AC35EYX5_9BILA</name>
<sequence>MFQFIFYVLILILPVIGEKLILVQTIFRHGDRTPSTTYPNDPYQESFWKESWGQLTTKGMTQHFEQGIKIRDRYIYDHPFISGEYRDYNVYVRSTDVNRTLMSAYSHIAGFYENSNNTYPLGNGHWPTRWTPVPVHTVERDDDHLLNTGAHCPRRDAIHELLKSNSAFKAFMSQQEPLLRTISQKTGINTNDFNTFSHVEEFYSGTKIEKDNNLKLPAWITDSLWEQFINGKFRQDDYLSGNADFGWPENVELITLKGGVLLKTLIDNMDLVLAGRTKKKFFMYSAHDTTLSALLRTLQAKHEVLGIYSPDYAATIILELWEADNKIPFIRVRYIPNAASQIQHITKFIKGCGGGDDCFLTDFKKRSEKFLGTHIHHLCGDTKRLFD</sequence>
<proteinExistence type="predicted"/>
<dbReference type="Proteomes" id="UP000887580">
    <property type="component" value="Unplaced"/>
</dbReference>